<dbReference type="EMBL" id="BIFT01000001">
    <property type="protein sequence ID" value="GCE25662.1"/>
    <property type="molecule type" value="Genomic_DNA"/>
</dbReference>
<dbReference type="Gene3D" id="1.20.120.420">
    <property type="entry name" value="translation initiation factor eif-2b, domain 1"/>
    <property type="match status" value="1"/>
</dbReference>
<dbReference type="InterPro" id="IPR027363">
    <property type="entry name" value="M1Pi_N"/>
</dbReference>
<reference evidence="3" key="1">
    <citation type="submission" date="2018-12" db="EMBL/GenBank/DDBJ databases">
        <title>Tengunoibacter tsumagoiensis gen. nov., sp. nov., Dictyobacter kobayashii sp. nov., D. alpinus sp. nov., and D. joshuensis sp. nov. and description of Dictyobacteraceae fam. nov. within the order Ktedonobacterales isolated from Tengu-no-mugimeshi.</title>
        <authorList>
            <person name="Wang C.M."/>
            <person name="Zheng Y."/>
            <person name="Sakai Y."/>
            <person name="Toyoda A."/>
            <person name="Minakuchi Y."/>
            <person name="Abe K."/>
            <person name="Yokota A."/>
            <person name="Yabe S."/>
        </authorList>
    </citation>
    <scope>NUCLEOTIDE SEQUENCE [LARGE SCALE GENOMIC DNA]</scope>
    <source>
        <strain evidence="3">Uno16</strain>
    </source>
</reference>
<evidence type="ECO:0000313" key="2">
    <source>
        <dbReference type="EMBL" id="GCE25662.1"/>
    </source>
</evidence>
<dbReference type="RefSeq" id="WP_126626217.1">
    <property type="nucleotide sequence ID" value="NZ_BIFT01000001.1"/>
</dbReference>
<gene>
    <name evidence="2" type="ORF">KDA_11460</name>
</gene>
<organism evidence="2 3">
    <name type="scientific">Dictyobacter alpinus</name>
    <dbReference type="NCBI Taxonomy" id="2014873"/>
    <lineage>
        <taxon>Bacteria</taxon>
        <taxon>Bacillati</taxon>
        <taxon>Chloroflexota</taxon>
        <taxon>Ktedonobacteria</taxon>
        <taxon>Ktedonobacterales</taxon>
        <taxon>Dictyobacteraceae</taxon>
        <taxon>Dictyobacter</taxon>
    </lineage>
</organism>
<protein>
    <submittedName>
        <fullName evidence="2">Ribose 1,5-bisphosphate isomerase</fullName>
    </submittedName>
</protein>
<keyword evidence="3" id="KW-1185">Reference proteome</keyword>
<comment type="caution">
    <text evidence="2">The sequence shown here is derived from an EMBL/GenBank/DDBJ whole genome shotgun (WGS) entry which is preliminary data.</text>
</comment>
<dbReference type="AlphaFoldDB" id="A0A402B2T0"/>
<dbReference type="InterPro" id="IPR037171">
    <property type="entry name" value="NagB/RpiA_transferase-like"/>
</dbReference>
<dbReference type="InterPro" id="IPR042529">
    <property type="entry name" value="IF_2B-like_C"/>
</dbReference>
<dbReference type="Gene3D" id="3.40.50.10470">
    <property type="entry name" value="Translation initiation factor eif-2b, domain 2"/>
    <property type="match status" value="1"/>
</dbReference>
<keyword evidence="2" id="KW-0413">Isomerase</keyword>
<proteinExistence type="inferred from homology"/>
<evidence type="ECO:0000256" key="1">
    <source>
        <dbReference type="RuleBase" id="RU003814"/>
    </source>
</evidence>
<dbReference type="GO" id="GO:0019509">
    <property type="term" value="P:L-methionine salvage from methylthioadenosine"/>
    <property type="evidence" value="ECO:0007669"/>
    <property type="project" value="TreeGrafter"/>
</dbReference>
<dbReference type="SUPFAM" id="SSF100950">
    <property type="entry name" value="NagB/RpiA/CoA transferase-like"/>
    <property type="match status" value="1"/>
</dbReference>
<dbReference type="Proteomes" id="UP000287171">
    <property type="component" value="Unassembled WGS sequence"/>
</dbReference>
<dbReference type="Pfam" id="PF01008">
    <property type="entry name" value="IF-2B"/>
    <property type="match status" value="1"/>
</dbReference>
<dbReference type="GO" id="GO:0046523">
    <property type="term" value="F:S-methyl-5-thioribose-1-phosphate isomerase activity"/>
    <property type="evidence" value="ECO:0007669"/>
    <property type="project" value="TreeGrafter"/>
</dbReference>
<dbReference type="OrthoDB" id="6113936at2"/>
<name>A0A402B2T0_9CHLR</name>
<evidence type="ECO:0000313" key="3">
    <source>
        <dbReference type="Proteomes" id="UP000287171"/>
    </source>
</evidence>
<dbReference type="InterPro" id="IPR000649">
    <property type="entry name" value="IF-2B-related"/>
</dbReference>
<sequence length="306" mass="33997">MESLEQRIQQICSDREHGSRWLVKEAISILKDLAQDTQLSEPQRLQLLASSARQLAGARPAMGALASAVARVVHVHDEGVEAIAHEAQQLLTTYESATQQIAEHAQPYLKGHLMTCSISGTVLDVLLAHKDQIERVTVLEGRPRYEGREMARALQAKGIAVTLITDAQADIFLPLCQGVVVGADSILVNGDILNKAGTALLAWAAHGRNIPFYVLSETLKISPNRWYEHDPARQASNFDLLEEKEASEVFAEAPSGIEVRNFYFDHTLYRLVTHVISENGILDRRGIREIAVTTRTNERILARWQP</sequence>
<dbReference type="PANTHER" id="PTHR43475:SF3">
    <property type="entry name" value="TRANSLATION INITIATION FACTOR EIF-2B SUBUNIT FAMILY PROTEIN (AFU_ORTHOLOGUE AFUA_2G14290)"/>
    <property type="match status" value="1"/>
</dbReference>
<dbReference type="PANTHER" id="PTHR43475">
    <property type="entry name" value="METHYLTHIORIBOSE-1-PHOSPHATE ISOMERASE"/>
    <property type="match status" value="1"/>
</dbReference>
<accession>A0A402B2T0</accession>
<comment type="similarity">
    <text evidence="1">Belongs to the eIF-2B alpha/beta/delta subunits family.</text>
</comment>